<organism evidence="23 24">
    <name type="scientific">Glutamicibacter creatinolyticus</name>
    <dbReference type="NCBI Taxonomy" id="162496"/>
    <lineage>
        <taxon>Bacteria</taxon>
        <taxon>Bacillati</taxon>
        <taxon>Actinomycetota</taxon>
        <taxon>Actinomycetes</taxon>
        <taxon>Micrococcales</taxon>
        <taxon>Micrococcaceae</taxon>
        <taxon>Glutamicibacter</taxon>
    </lineage>
</organism>
<keyword evidence="16" id="KW-0902">Two-component regulatory system</keyword>
<dbReference type="InterPro" id="IPR050482">
    <property type="entry name" value="Sensor_HK_TwoCompSys"/>
</dbReference>
<dbReference type="InterPro" id="IPR011712">
    <property type="entry name" value="Sig_transdc_His_kin_sub3_dim/P"/>
</dbReference>
<dbReference type="PANTHER" id="PTHR24421">
    <property type="entry name" value="NITRATE/NITRITE SENSOR PROTEIN NARX-RELATED"/>
    <property type="match status" value="1"/>
</dbReference>
<dbReference type="InterPro" id="IPR004358">
    <property type="entry name" value="Sig_transdc_His_kin-like_C"/>
</dbReference>
<evidence type="ECO:0000256" key="1">
    <source>
        <dbReference type="ARBA" id="ARBA00000085"/>
    </source>
</evidence>
<dbReference type="Pfam" id="PF07730">
    <property type="entry name" value="HisKA_3"/>
    <property type="match status" value="1"/>
</dbReference>
<dbReference type="SUPFAM" id="SSF55874">
    <property type="entry name" value="ATPase domain of HSP90 chaperone/DNA topoisomerase II/histidine kinase"/>
    <property type="match status" value="1"/>
</dbReference>
<dbReference type="GO" id="GO:0046872">
    <property type="term" value="F:metal ion binding"/>
    <property type="evidence" value="ECO:0007669"/>
    <property type="project" value="UniProtKB-KW"/>
</dbReference>
<feature type="domain" description="Histidine kinase" evidence="22">
    <location>
        <begin position="245"/>
        <end position="441"/>
    </location>
</feature>
<keyword evidence="18 21" id="KW-0472">Membrane</keyword>
<dbReference type="GO" id="GO:0005737">
    <property type="term" value="C:cytoplasm"/>
    <property type="evidence" value="ECO:0007669"/>
    <property type="project" value="UniProtKB-SubCell"/>
</dbReference>
<keyword evidence="11 21" id="KW-0812">Transmembrane</keyword>
<evidence type="ECO:0000313" key="24">
    <source>
        <dbReference type="Proteomes" id="UP000307000"/>
    </source>
</evidence>
<keyword evidence="14 21" id="KW-1133">Transmembrane helix</keyword>
<keyword evidence="9" id="KW-0963">Cytoplasm</keyword>
<evidence type="ECO:0000256" key="18">
    <source>
        <dbReference type="ARBA" id="ARBA00023136"/>
    </source>
</evidence>
<evidence type="ECO:0000313" key="23">
    <source>
        <dbReference type="EMBL" id="QCY48456.1"/>
    </source>
</evidence>
<feature type="transmembrane region" description="Helical" evidence="21">
    <location>
        <begin position="112"/>
        <end position="142"/>
    </location>
</feature>
<evidence type="ECO:0000256" key="6">
    <source>
        <dbReference type="ARBA" id="ARBA00017322"/>
    </source>
</evidence>
<reference evidence="23 24" key="1">
    <citation type="submission" date="2018-12" db="EMBL/GenBank/DDBJ databases">
        <title>Complete Genome Sequence of Glutamicibacter creatinolyticus strain LGCM259,isolated from an abscess of a 12-year-old mare in Italy.</title>
        <authorList>
            <person name="Santos R.G."/>
            <person name="Silva A.L."/>
            <person name="Seyffert N."/>
            <person name="Castro T.L.P."/>
            <person name="Attili A.R."/>
            <person name="Rifici C."/>
            <person name="Mazzullo G."/>
            <person name="Brenig B."/>
            <person name="Venanzi F."/>
            <person name="Azevedo V."/>
        </authorList>
    </citation>
    <scope>NUCLEOTIDE SEQUENCE [LARGE SCALE GENOMIC DNA]</scope>
    <source>
        <strain evidence="23 24">LGCM 259</strain>
    </source>
</reference>
<evidence type="ECO:0000256" key="4">
    <source>
        <dbReference type="ARBA" id="ARBA00004651"/>
    </source>
</evidence>
<accession>A0A5B7WWM3</accession>
<keyword evidence="8" id="KW-0004">4Fe-4S</keyword>
<evidence type="ECO:0000256" key="10">
    <source>
        <dbReference type="ARBA" id="ARBA00022679"/>
    </source>
</evidence>
<evidence type="ECO:0000259" key="22">
    <source>
        <dbReference type="PROSITE" id="PS50109"/>
    </source>
</evidence>
<comment type="function">
    <text evidence="19">Member of the two-component regulatory system NreB/NreC involved in the control of dissimilatory nitrate/nitrite reduction in response to oxygen. NreB functions as a direct oxygen sensor histidine kinase which is autophosphorylated, in the absence of oxygen, probably at the conserved histidine residue, and transfers its phosphate group probably to a conserved aspartate residue of NreC. NreB/NreC activates the expression of the nitrate (narGHJI) and nitrite (nir) reductase operons, as well as the putative nitrate transporter gene narT.</text>
</comment>
<dbReference type="EC" id="2.7.13.3" evidence="5"/>
<dbReference type="CDD" id="cd16917">
    <property type="entry name" value="HATPase_UhpB-NarQ-NarX-like"/>
    <property type="match status" value="1"/>
</dbReference>
<feature type="transmembrane region" description="Helical" evidence="21">
    <location>
        <begin position="148"/>
        <end position="168"/>
    </location>
</feature>
<dbReference type="PANTHER" id="PTHR24421:SF37">
    <property type="entry name" value="SENSOR HISTIDINE KINASE NARS"/>
    <property type="match status" value="1"/>
</dbReference>
<protein>
    <recommendedName>
        <fullName evidence="6">Oxygen sensor histidine kinase NreB</fullName>
        <ecNumber evidence="5">2.7.13.3</ecNumber>
    </recommendedName>
    <alternativeName>
        <fullName evidence="20">Nitrogen regulation protein B</fullName>
    </alternativeName>
</protein>
<evidence type="ECO:0000256" key="2">
    <source>
        <dbReference type="ARBA" id="ARBA00001966"/>
    </source>
</evidence>
<dbReference type="KEGG" id="gcr:GcLGCM259_2749"/>
<evidence type="ECO:0000256" key="8">
    <source>
        <dbReference type="ARBA" id="ARBA00022485"/>
    </source>
</evidence>
<evidence type="ECO:0000256" key="3">
    <source>
        <dbReference type="ARBA" id="ARBA00004496"/>
    </source>
</evidence>
<comment type="subcellular location">
    <subcellularLocation>
        <location evidence="4">Cell membrane</location>
        <topology evidence="4">Multi-pass membrane protein</topology>
    </subcellularLocation>
    <subcellularLocation>
        <location evidence="3">Cytoplasm</location>
    </subcellularLocation>
</comment>
<dbReference type="PRINTS" id="PR00344">
    <property type="entry name" value="BCTRLSENSOR"/>
</dbReference>
<evidence type="ECO:0000256" key="21">
    <source>
        <dbReference type="SAM" id="Phobius"/>
    </source>
</evidence>
<keyword evidence="10" id="KW-0808">Transferase</keyword>
<keyword evidence="15" id="KW-0408">Iron</keyword>
<dbReference type="GO" id="GO:0000155">
    <property type="term" value="F:phosphorelay sensor kinase activity"/>
    <property type="evidence" value="ECO:0007669"/>
    <property type="project" value="InterPro"/>
</dbReference>
<dbReference type="EMBL" id="CP034412">
    <property type="protein sequence ID" value="QCY48456.1"/>
    <property type="molecule type" value="Genomic_DNA"/>
</dbReference>
<keyword evidence="17" id="KW-0411">Iron-sulfur</keyword>
<keyword evidence="13" id="KW-0418">Kinase</keyword>
<dbReference type="Proteomes" id="UP000307000">
    <property type="component" value="Chromosome"/>
</dbReference>
<evidence type="ECO:0000256" key="7">
    <source>
        <dbReference type="ARBA" id="ARBA00022475"/>
    </source>
</evidence>
<keyword evidence="7" id="KW-1003">Cell membrane</keyword>
<evidence type="ECO:0000256" key="5">
    <source>
        <dbReference type="ARBA" id="ARBA00012438"/>
    </source>
</evidence>
<dbReference type="GO" id="GO:0005886">
    <property type="term" value="C:plasma membrane"/>
    <property type="evidence" value="ECO:0007669"/>
    <property type="project" value="UniProtKB-SubCell"/>
</dbReference>
<dbReference type="RefSeq" id="WP_217496539.1">
    <property type="nucleotide sequence ID" value="NZ_CP034412.1"/>
</dbReference>
<evidence type="ECO:0000256" key="17">
    <source>
        <dbReference type="ARBA" id="ARBA00023014"/>
    </source>
</evidence>
<keyword evidence="24" id="KW-1185">Reference proteome</keyword>
<evidence type="ECO:0000256" key="11">
    <source>
        <dbReference type="ARBA" id="ARBA00022692"/>
    </source>
</evidence>
<dbReference type="InterPro" id="IPR005467">
    <property type="entry name" value="His_kinase_dom"/>
</dbReference>
<comment type="catalytic activity">
    <reaction evidence="1">
        <text>ATP + protein L-histidine = ADP + protein N-phospho-L-histidine.</text>
        <dbReference type="EC" id="2.7.13.3"/>
    </reaction>
</comment>
<dbReference type="Gene3D" id="3.30.565.10">
    <property type="entry name" value="Histidine kinase-like ATPase, C-terminal domain"/>
    <property type="match status" value="1"/>
</dbReference>
<dbReference type="PIRSF" id="PIRSF037434">
    <property type="entry name" value="STHK_ChrS"/>
    <property type="match status" value="1"/>
</dbReference>
<keyword evidence="12" id="KW-0479">Metal-binding</keyword>
<proteinExistence type="predicted"/>
<evidence type="ECO:0000256" key="13">
    <source>
        <dbReference type="ARBA" id="ARBA00022777"/>
    </source>
</evidence>
<dbReference type="InterPro" id="IPR036890">
    <property type="entry name" value="HATPase_C_sf"/>
</dbReference>
<evidence type="ECO:0000256" key="16">
    <source>
        <dbReference type="ARBA" id="ARBA00023012"/>
    </source>
</evidence>
<dbReference type="GO" id="GO:0046983">
    <property type="term" value="F:protein dimerization activity"/>
    <property type="evidence" value="ECO:0007669"/>
    <property type="project" value="InterPro"/>
</dbReference>
<evidence type="ECO:0000256" key="9">
    <source>
        <dbReference type="ARBA" id="ARBA00022490"/>
    </source>
</evidence>
<dbReference type="GO" id="GO:0051539">
    <property type="term" value="F:4 iron, 4 sulfur cluster binding"/>
    <property type="evidence" value="ECO:0007669"/>
    <property type="project" value="UniProtKB-KW"/>
</dbReference>
<dbReference type="Gene3D" id="1.20.5.1930">
    <property type="match status" value="1"/>
</dbReference>
<dbReference type="PROSITE" id="PS50109">
    <property type="entry name" value="HIS_KIN"/>
    <property type="match status" value="1"/>
</dbReference>
<dbReference type="AlphaFoldDB" id="A0A5B7WWM3"/>
<evidence type="ECO:0000256" key="14">
    <source>
        <dbReference type="ARBA" id="ARBA00022989"/>
    </source>
</evidence>
<evidence type="ECO:0000256" key="19">
    <source>
        <dbReference type="ARBA" id="ARBA00024827"/>
    </source>
</evidence>
<dbReference type="SMART" id="SM00387">
    <property type="entry name" value="HATPase_c"/>
    <property type="match status" value="1"/>
</dbReference>
<dbReference type="Pfam" id="PF02518">
    <property type="entry name" value="HATPase_c"/>
    <property type="match status" value="1"/>
</dbReference>
<evidence type="ECO:0000256" key="20">
    <source>
        <dbReference type="ARBA" id="ARBA00030800"/>
    </source>
</evidence>
<comment type="cofactor">
    <cofactor evidence="2">
        <name>[4Fe-4S] cluster</name>
        <dbReference type="ChEBI" id="CHEBI:49883"/>
    </cofactor>
</comment>
<dbReference type="InterPro" id="IPR017205">
    <property type="entry name" value="Sig_transdc_His_kinase_ChrS"/>
</dbReference>
<evidence type="ECO:0000256" key="12">
    <source>
        <dbReference type="ARBA" id="ARBA00022723"/>
    </source>
</evidence>
<evidence type="ECO:0000256" key="15">
    <source>
        <dbReference type="ARBA" id="ARBA00023004"/>
    </source>
</evidence>
<dbReference type="InterPro" id="IPR003594">
    <property type="entry name" value="HATPase_dom"/>
</dbReference>
<gene>
    <name evidence="23" type="ORF">GcLGCM259_2749</name>
</gene>
<sequence length="441" mass="46065">MTGEGNAPEDGGMGVNALPDGAGHGAAAVAAIGTGAVRGRLLTAKVMRLGQHAITGVLLVIAVVRGMAESTGPGWLVPIVGIGFALWYLGGLPRLARRESAAGLDASGRTMLWLGVLLAIWAAGLAASSEFMWLAFSLWLLIGHLLPLASSVLVSLLVYALAIVAPFLHHGQTSYASIIGPLVGGCFAWGISRGYLQLLRDAQERNALVSSLLQAHREMAGLHEELARSQHQAGVLAERARLARDIHDTVAQQLASISLHARAATGAGDAAGAVNALERVQQLAGQALADLRRIIAALAPAELEDQALAGALGRMLERLGEETGIRTELRADPDVPALDTTVQVALLRVAQSALANIRRHAHANQVVLSLQLAGGMVRLDIFDDGIGFDADSWQQAPTHLGDGGFGLRSMRERLRELGGGLDVESTPGTGTGLSAYLPLRP</sequence>
<feature type="transmembrane region" description="Helical" evidence="21">
    <location>
        <begin position="49"/>
        <end position="68"/>
    </location>
</feature>
<name>A0A5B7WWM3_9MICC</name>
<feature type="transmembrane region" description="Helical" evidence="21">
    <location>
        <begin position="175"/>
        <end position="196"/>
    </location>
</feature>
<feature type="transmembrane region" description="Helical" evidence="21">
    <location>
        <begin position="74"/>
        <end position="91"/>
    </location>
</feature>